<dbReference type="Proteomes" id="UP000034810">
    <property type="component" value="Unassembled WGS sequence"/>
</dbReference>
<dbReference type="InterPro" id="IPR007221">
    <property type="entry name" value="MreC"/>
</dbReference>
<evidence type="ECO:0000256" key="2">
    <source>
        <dbReference type="ARBA" id="ARBA00013855"/>
    </source>
</evidence>
<gene>
    <name evidence="6" type="ORF">UV58_C0001G0028</name>
</gene>
<evidence type="ECO:0000313" key="6">
    <source>
        <dbReference type="EMBL" id="KKS83101.1"/>
    </source>
</evidence>
<dbReference type="PANTHER" id="PTHR34138:SF1">
    <property type="entry name" value="CELL SHAPE-DETERMINING PROTEIN MREC"/>
    <property type="match status" value="1"/>
</dbReference>
<dbReference type="Gene3D" id="2.40.10.340">
    <property type="entry name" value="Rod shape-determining protein MreC, domain 1"/>
    <property type="match status" value="1"/>
</dbReference>
<evidence type="ECO:0000256" key="4">
    <source>
        <dbReference type="ARBA" id="ARBA00032089"/>
    </source>
</evidence>
<evidence type="ECO:0000256" key="1">
    <source>
        <dbReference type="ARBA" id="ARBA00009369"/>
    </source>
</evidence>
<dbReference type="GO" id="GO:0005886">
    <property type="term" value="C:plasma membrane"/>
    <property type="evidence" value="ECO:0007669"/>
    <property type="project" value="TreeGrafter"/>
</dbReference>
<proteinExistence type="inferred from homology"/>
<organism evidence="6 7">
    <name type="scientific">Candidatus Wolfebacteria bacterium GW2011_GWC1_43_10</name>
    <dbReference type="NCBI Taxonomy" id="1619011"/>
    <lineage>
        <taxon>Bacteria</taxon>
        <taxon>Candidatus Wolfeibacteriota</taxon>
    </lineage>
</organism>
<comment type="caution">
    <text evidence="6">The sequence shown here is derived from an EMBL/GenBank/DDBJ whole genome shotgun (WGS) entry which is preliminary data.</text>
</comment>
<accession>A0A0G1EJA2</accession>
<dbReference type="InterPro" id="IPR055342">
    <property type="entry name" value="MreC_beta-barrel_core"/>
</dbReference>
<name>A0A0G1EJA2_9BACT</name>
<comment type="similarity">
    <text evidence="1">Belongs to the MreC family.</text>
</comment>
<dbReference type="InterPro" id="IPR042177">
    <property type="entry name" value="Cell/Rod_1"/>
</dbReference>
<dbReference type="PANTHER" id="PTHR34138">
    <property type="entry name" value="CELL SHAPE-DETERMINING PROTEIN MREC"/>
    <property type="match status" value="1"/>
</dbReference>
<reference evidence="6 7" key="1">
    <citation type="journal article" date="2015" name="Nature">
        <title>rRNA introns, odd ribosomes, and small enigmatic genomes across a large radiation of phyla.</title>
        <authorList>
            <person name="Brown C.T."/>
            <person name="Hug L.A."/>
            <person name="Thomas B.C."/>
            <person name="Sharon I."/>
            <person name="Castelle C.J."/>
            <person name="Singh A."/>
            <person name="Wilkins M.J."/>
            <person name="Williams K.H."/>
            <person name="Banfield J.F."/>
        </authorList>
    </citation>
    <scope>NUCLEOTIDE SEQUENCE [LARGE SCALE GENOMIC DNA]</scope>
</reference>
<dbReference type="InterPro" id="IPR042175">
    <property type="entry name" value="Cell/Rod_MreC_2"/>
</dbReference>
<dbReference type="GO" id="GO:0008360">
    <property type="term" value="P:regulation of cell shape"/>
    <property type="evidence" value="ECO:0007669"/>
    <property type="project" value="UniProtKB-KW"/>
</dbReference>
<keyword evidence="3" id="KW-0133">Cell shape</keyword>
<dbReference type="AlphaFoldDB" id="A0A0G1EJA2"/>
<evidence type="ECO:0000313" key="7">
    <source>
        <dbReference type="Proteomes" id="UP000034810"/>
    </source>
</evidence>
<protein>
    <recommendedName>
        <fullName evidence="2">Cell shape-determining protein MreC</fullName>
    </recommendedName>
    <alternativeName>
        <fullName evidence="4">Cell shape protein MreC</fullName>
    </alternativeName>
</protein>
<dbReference type="Gene3D" id="2.40.10.350">
    <property type="entry name" value="Rod shape-determining protein MreC, domain 2"/>
    <property type="match status" value="1"/>
</dbReference>
<dbReference type="Pfam" id="PF04085">
    <property type="entry name" value="MreC"/>
    <property type="match status" value="1"/>
</dbReference>
<feature type="domain" description="Rod shape-determining protein MreC beta-barrel core" evidence="5">
    <location>
        <begin position="87"/>
        <end position="223"/>
    </location>
</feature>
<evidence type="ECO:0000259" key="5">
    <source>
        <dbReference type="Pfam" id="PF04085"/>
    </source>
</evidence>
<sequence>MKTKTLVVVIFTVLVALALSDFFVPASLGPENFLTNFFKVSSLMEENIGLRKANLDLQNRLIQSTDNRYQLTDSRYLAAKVFSLYPFNVRSRIYLNIGSEDGVAVGNSVMFSETVFVGTISNVWREVGEASTIFDPDFSLPVRIGEKEIDGLLEGGLSPKIALVDRTKTISPGDAIVSASKDMPYGLFLGKVKVVREDISGAFWEALLDLPYTLGDLRDVLVLVGN</sequence>
<evidence type="ECO:0000256" key="3">
    <source>
        <dbReference type="ARBA" id="ARBA00022960"/>
    </source>
</evidence>
<dbReference type="EMBL" id="LCFA01000001">
    <property type="protein sequence ID" value="KKS83101.1"/>
    <property type="molecule type" value="Genomic_DNA"/>
</dbReference>